<reference evidence="1 2" key="1">
    <citation type="journal article" date="2018" name="Nat. Ecol. Evol.">
        <title>Shark genomes provide insights into elasmobranch evolution and the origin of vertebrates.</title>
        <authorList>
            <person name="Hara Y"/>
            <person name="Yamaguchi K"/>
            <person name="Onimaru K"/>
            <person name="Kadota M"/>
            <person name="Koyanagi M"/>
            <person name="Keeley SD"/>
            <person name="Tatsumi K"/>
            <person name="Tanaka K"/>
            <person name="Motone F"/>
            <person name="Kageyama Y"/>
            <person name="Nozu R"/>
            <person name="Adachi N"/>
            <person name="Nishimura O"/>
            <person name="Nakagawa R"/>
            <person name="Tanegashima C"/>
            <person name="Kiyatake I"/>
            <person name="Matsumoto R"/>
            <person name="Murakumo K"/>
            <person name="Nishida K"/>
            <person name="Terakita A"/>
            <person name="Kuratani S"/>
            <person name="Sato K"/>
            <person name="Hyodo S Kuraku.S."/>
        </authorList>
    </citation>
    <scope>NUCLEOTIDE SEQUENCE [LARGE SCALE GENOMIC DNA]</scope>
</reference>
<name>A0A401SI06_CHIPU</name>
<protein>
    <submittedName>
        <fullName evidence="1">Uncharacterized protein</fullName>
    </submittedName>
</protein>
<dbReference type="InterPro" id="IPR036113">
    <property type="entry name" value="Asp/Glu-ADT_sf_sub_c"/>
</dbReference>
<dbReference type="AlphaFoldDB" id="A0A401SI06"/>
<evidence type="ECO:0000313" key="1">
    <source>
        <dbReference type="EMBL" id="GCC29983.1"/>
    </source>
</evidence>
<dbReference type="OrthoDB" id="5394539at2759"/>
<comment type="caution">
    <text evidence="1">The sequence shown here is derived from an EMBL/GenBank/DDBJ whole genome shotgun (WGS) entry which is preliminary data.</text>
</comment>
<dbReference type="GO" id="GO:0006450">
    <property type="term" value="P:regulation of translational fidelity"/>
    <property type="evidence" value="ECO:0007669"/>
    <property type="project" value="InterPro"/>
</dbReference>
<dbReference type="Proteomes" id="UP000287033">
    <property type="component" value="Unassembled WGS sequence"/>
</dbReference>
<dbReference type="SUPFAM" id="SSF141000">
    <property type="entry name" value="Glu-tRNAGln amidotransferase C subunit"/>
    <property type="match status" value="1"/>
</dbReference>
<keyword evidence="2" id="KW-1185">Reference proteome</keyword>
<accession>A0A401SI06</accession>
<dbReference type="EMBL" id="BEZZ01000276">
    <property type="protein sequence ID" value="GCC29983.1"/>
    <property type="molecule type" value="Genomic_DNA"/>
</dbReference>
<proteinExistence type="predicted"/>
<organism evidence="1 2">
    <name type="scientific">Chiloscyllium punctatum</name>
    <name type="common">Brownbanded bambooshark</name>
    <name type="synonym">Hemiscyllium punctatum</name>
    <dbReference type="NCBI Taxonomy" id="137246"/>
    <lineage>
        <taxon>Eukaryota</taxon>
        <taxon>Metazoa</taxon>
        <taxon>Chordata</taxon>
        <taxon>Craniata</taxon>
        <taxon>Vertebrata</taxon>
        <taxon>Chondrichthyes</taxon>
        <taxon>Elasmobranchii</taxon>
        <taxon>Galeomorphii</taxon>
        <taxon>Galeoidea</taxon>
        <taxon>Orectolobiformes</taxon>
        <taxon>Hemiscylliidae</taxon>
        <taxon>Chiloscyllium</taxon>
    </lineage>
</organism>
<evidence type="ECO:0000313" key="2">
    <source>
        <dbReference type="Proteomes" id="UP000287033"/>
    </source>
</evidence>
<sequence length="71" mass="8214">MQTRRECANSTQTDTRRPLYLREDTVTEGYCAEAILSNAKQVVEEYFIAPPGNIPLPKKEERDSFLQHSNR</sequence>
<dbReference type="STRING" id="137246.A0A401SI06"/>
<gene>
    <name evidence="1" type="ORF">chiPu_0008427</name>
</gene>